<dbReference type="InterPro" id="IPR005079">
    <property type="entry name" value="Peptidase_C45_hydrolase"/>
</dbReference>
<evidence type="ECO:0000313" key="3">
    <source>
        <dbReference type="Proteomes" id="UP000028875"/>
    </source>
</evidence>
<dbReference type="InterPro" id="IPR047794">
    <property type="entry name" value="C45_proenzyme-like"/>
</dbReference>
<organism evidence="2 3">
    <name type="scientific">Virgibacillus massiliensis</name>
    <dbReference type="NCBI Taxonomy" id="1462526"/>
    <lineage>
        <taxon>Bacteria</taxon>
        <taxon>Bacillati</taxon>
        <taxon>Bacillota</taxon>
        <taxon>Bacilli</taxon>
        <taxon>Bacillales</taxon>
        <taxon>Bacillaceae</taxon>
        <taxon>Virgibacillus</taxon>
    </lineage>
</organism>
<name>A0A024QDT0_9BACI</name>
<dbReference type="STRING" id="1462526.BN990_02677"/>
<dbReference type="InterPro" id="IPR047801">
    <property type="entry name" value="Peptidase_C45"/>
</dbReference>
<sequence>MFSENAGMTWDEACTKALLHVPAIKKNYPHYLEEMTGIANGAGVAFEDILALNTRSEIALLTSPDGCTSFALSKPKTKKTWLAQNWDWKESQADSIIHLEIQQSSLPTIEMITEAGIIGKIGCNSAGIGVCLNALKTNQWQPKLPIHLGLRAILDSRTFDEAISKVDDNQIASAAHFFIASNSEELVSMEVSPVHTAKIRPRFGMLQHTNHICSEPMKQDMDEITKPDSYQRLHTAVKLLDTHQTGQINQATLFHWLADHQNYPNSICRHNDPNQAEPDKVETVFSIVMNLSDHQLDWVKGKPCEFDKFK</sequence>
<reference evidence="3" key="2">
    <citation type="submission" date="2014-05" db="EMBL/GenBank/DDBJ databases">
        <title>Draft genome sequence of Virgibacillus massiliensis Vm-5.</title>
        <authorList>
            <person name="Khelaifia S."/>
            <person name="Croce O."/>
            <person name="Lagier J.C."/>
            <person name="Raoult D."/>
        </authorList>
    </citation>
    <scope>NUCLEOTIDE SEQUENCE [LARGE SCALE GENOMIC DNA]</scope>
    <source>
        <strain evidence="3">Vm-5</strain>
    </source>
</reference>
<accession>A0A024QDT0</accession>
<dbReference type="PANTHER" id="PTHR34180">
    <property type="entry name" value="PEPTIDASE C45"/>
    <property type="match status" value="1"/>
</dbReference>
<gene>
    <name evidence="2" type="ORF">BN990_02677</name>
</gene>
<evidence type="ECO:0000259" key="1">
    <source>
        <dbReference type="Pfam" id="PF03417"/>
    </source>
</evidence>
<dbReference type="Proteomes" id="UP000028875">
    <property type="component" value="Unassembled WGS sequence"/>
</dbReference>
<dbReference type="Gene3D" id="1.10.10.2120">
    <property type="match status" value="1"/>
</dbReference>
<dbReference type="PANTHER" id="PTHR34180:SF1">
    <property type="entry name" value="BETA-ALANYL-DOPAMINE_CARCININE HYDROLASE"/>
    <property type="match status" value="1"/>
</dbReference>
<proteinExistence type="predicted"/>
<reference evidence="2 3" key="1">
    <citation type="submission" date="2014-03" db="EMBL/GenBank/DDBJ databases">
        <authorList>
            <person name="Urmite Genomes U."/>
        </authorList>
    </citation>
    <scope>NUCLEOTIDE SEQUENCE [LARGE SCALE GENOMIC DNA]</scope>
    <source>
        <strain evidence="2 3">Vm-5</strain>
    </source>
</reference>
<protein>
    <submittedName>
        <fullName evidence="2">Putative choloylglycine hydrolase</fullName>
    </submittedName>
</protein>
<dbReference type="Gene3D" id="3.60.60.10">
    <property type="entry name" value="Penicillin V Acylase, Chain A"/>
    <property type="match status" value="1"/>
</dbReference>
<dbReference type="eggNOG" id="COG4927">
    <property type="taxonomic scope" value="Bacteria"/>
</dbReference>
<dbReference type="NCBIfam" id="NF040521">
    <property type="entry name" value="C45_proenzyme"/>
    <property type="match status" value="1"/>
</dbReference>
<feature type="domain" description="Peptidase C45 hydrolase" evidence="1">
    <location>
        <begin position="78"/>
        <end position="298"/>
    </location>
</feature>
<keyword evidence="3" id="KW-1185">Reference proteome</keyword>
<dbReference type="GO" id="GO:0016787">
    <property type="term" value="F:hydrolase activity"/>
    <property type="evidence" value="ECO:0007669"/>
    <property type="project" value="UniProtKB-KW"/>
</dbReference>
<evidence type="ECO:0000313" key="2">
    <source>
        <dbReference type="EMBL" id="CDQ40355.1"/>
    </source>
</evidence>
<comment type="caution">
    <text evidence="2">The sequence shown here is derived from an EMBL/GenBank/DDBJ whole genome shotgun (WGS) entry which is preliminary data.</text>
</comment>
<dbReference type="AlphaFoldDB" id="A0A024QDT0"/>
<dbReference type="Pfam" id="PF03417">
    <property type="entry name" value="AAT"/>
    <property type="match status" value="1"/>
</dbReference>
<dbReference type="EMBL" id="CCDP010000001">
    <property type="protein sequence ID" value="CDQ40355.1"/>
    <property type="molecule type" value="Genomic_DNA"/>
</dbReference>
<keyword evidence="2" id="KW-0378">Hydrolase</keyword>